<evidence type="ECO:0000256" key="5">
    <source>
        <dbReference type="ARBA" id="ARBA00022777"/>
    </source>
</evidence>
<dbReference type="PROSITE" id="PS50011">
    <property type="entry name" value="PROTEIN_KINASE_DOM"/>
    <property type="match status" value="1"/>
</dbReference>
<feature type="region of interest" description="Disordered" evidence="8">
    <location>
        <begin position="576"/>
        <end position="613"/>
    </location>
</feature>
<evidence type="ECO:0000256" key="2">
    <source>
        <dbReference type="ARBA" id="ARBA00022553"/>
    </source>
</evidence>
<dbReference type="OrthoDB" id="63267at2759"/>
<dbReference type="SMART" id="SM00220">
    <property type="entry name" value="S_TKc"/>
    <property type="match status" value="1"/>
</dbReference>
<dbReference type="Pfam" id="PF00433">
    <property type="entry name" value="Pkinase_C"/>
    <property type="match status" value="1"/>
</dbReference>
<dbReference type="Pfam" id="PF00069">
    <property type="entry name" value="Pkinase"/>
    <property type="match status" value="1"/>
</dbReference>
<feature type="region of interest" description="Disordered" evidence="8">
    <location>
        <begin position="88"/>
        <end position="137"/>
    </location>
</feature>
<dbReference type="Gene3D" id="1.10.510.10">
    <property type="entry name" value="Transferase(Phosphotransferase) domain 1"/>
    <property type="match status" value="1"/>
</dbReference>
<dbReference type="Proteomes" id="UP000694843">
    <property type="component" value="Unplaced"/>
</dbReference>
<feature type="compositionally biased region" description="Polar residues" evidence="8">
    <location>
        <begin position="417"/>
        <end position="431"/>
    </location>
</feature>
<feature type="compositionally biased region" description="Polar residues" evidence="8">
    <location>
        <begin position="587"/>
        <end position="607"/>
    </location>
</feature>
<dbReference type="InterPro" id="IPR017892">
    <property type="entry name" value="Pkinase_C"/>
</dbReference>
<feature type="region of interest" description="Disordered" evidence="8">
    <location>
        <begin position="371"/>
        <end position="513"/>
    </location>
</feature>
<keyword evidence="6 7" id="KW-0067">ATP-binding</keyword>
<dbReference type="FunFam" id="3.30.200.20:FF:000058">
    <property type="entry name" value="Putative serine/threonine-protein kinase N2"/>
    <property type="match status" value="1"/>
</dbReference>
<evidence type="ECO:0000256" key="8">
    <source>
        <dbReference type="SAM" id="MobiDB-lite"/>
    </source>
</evidence>
<feature type="domain" description="Protein kinase" evidence="9">
    <location>
        <begin position="1215"/>
        <end position="1474"/>
    </location>
</feature>
<dbReference type="PANTHER" id="PTHR24351">
    <property type="entry name" value="RIBOSOMAL PROTEIN S6 KINASE"/>
    <property type="match status" value="1"/>
</dbReference>
<feature type="compositionally biased region" description="Low complexity" evidence="8">
    <location>
        <begin position="120"/>
        <end position="134"/>
    </location>
</feature>
<feature type="compositionally biased region" description="Polar residues" evidence="8">
    <location>
        <begin position="754"/>
        <end position="763"/>
    </location>
</feature>
<evidence type="ECO:0000256" key="4">
    <source>
        <dbReference type="ARBA" id="ARBA00022741"/>
    </source>
</evidence>
<organism evidence="11 12">
    <name type="scientific">Hyalella azteca</name>
    <name type="common">Amphipod</name>
    <dbReference type="NCBI Taxonomy" id="294128"/>
    <lineage>
        <taxon>Eukaryota</taxon>
        <taxon>Metazoa</taxon>
        <taxon>Ecdysozoa</taxon>
        <taxon>Arthropoda</taxon>
        <taxon>Crustacea</taxon>
        <taxon>Multicrustacea</taxon>
        <taxon>Malacostraca</taxon>
        <taxon>Eumalacostraca</taxon>
        <taxon>Peracarida</taxon>
        <taxon>Amphipoda</taxon>
        <taxon>Senticaudata</taxon>
        <taxon>Talitrida</taxon>
        <taxon>Talitroidea</taxon>
        <taxon>Hyalellidae</taxon>
        <taxon>Hyalella</taxon>
    </lineage>
</organism>
<feature type="compositionally biased region" description="Basic and acidic residues" evidence="8">
    <location>
        <begin position="1191"/>
        <end position="1202"/>
    </location>
</feature>
<reference evidence="12" key="1">
    <citation type="submission" date="2025-08" db="UniProtKB">
        <authorList>
            <consortium name="RefSeq"/>
        </authorList>
    </citation>
    <scope>IDENTIFICATION</scope>
    <source>
        <tissue evidence="12">Whole organism</tissue>
    </source>
</reference>
<proteinExistence type="predicted"/>
<dbReference type="InterPro" id="IPR000961">
    <property type="entry name" value="AGC-kinase_C"/>
</dbReference>
<dbReference type="Gene3D" id="3.30.200.20">
    <property type="entry name" value="Phosphorylase Kinase, domain 1"/>
    <property type="match status" value="1"/>
</dbReference>
<dbReference type="InterPro" id="IPR000719">
    <property type="entry name" value="Prot_kinase_dom"/>
</dbReference>
<keyword evidence="4 7" id="KW-0547">Nucleotide-binding</keyword>
<feature type="region of interest" description="Disordered" evidence="8">
    <location>
        <begin position="867"/>
        <end position="978"/>
    </location>
</feature>
<accession>A0A8B7PB97</accession>
<name>A0A8B7PB97_HYAAZ</name>
<feature type="region of interest" description="Disordered" evidence="8">
    <location>
        <begin position="1028"/>
        <end position="1049"/>
    </location>
</feature>
<evidence type="ECO:0000256" key="7">
    <source>
        <dbReference type="PROSITE-ProRule" id="PRU10141"/>
    </source>
</evidence>
<dbReference type="GO" id="GO:0005524">
    <property type="term" value="F:ATP binding"/>
    <property type="evidence" value="ECO:0007669"/>
    <property type="project" value="UniProtKB-UniRule"/>
</dbReference>
<dbReference type="PROSITE" id="PS00108">
    <property type="entry name" value="PROTEIN_KINASE_ST"/>
    <property type="match status" value="1"/>
</dbReference>
<dbReference type="InterPro" id="IPR017441">
    <property type="entry name" value="Protein_kinase_ATP_BS"/>
</dbReference>
<evidence type="ECO:0000259" key="10">
    <source>
        <dbReference type="PROSITE" id="PS51285"/>
    </source>
</evidence>
<dbReference type="CDD" id="cd05589">
    <property type="entry name" value="STKc_PKN"/>
    <property type="match status" value="1"/>
</dbReference>
<gene>
    <name evidence="12" type="primary">LOC108679338</name>
</gene>
<feature type="region of interest" description="Disordered" evidence="8">
    <location>
        <begin position="24"/>
        <end position="58"/>
    </location>
</feature>
<dbReference type="RefSeq" id="XP_018023429.1">
    <property type="nucleotide sequence ID" value="XM_018167940.2"/>
</dbReference>
<evidence type="ECO:0000313" key="11">
    <source>
        <dbReference type="Proteomes" id="UP000694843"/>
    </source>
</evidence>
<feature type="compositionally biased region" description="Polar residues" evidence="8">
    <location>
        <begin position="476"/>
        <end position="486"/>
    </location>
</feature>
<keyword evidence="1" id="KW-0723">Serine/threonine-protein kinase</keyword>
<protein>
    <submittedName>
        <fullName evidence="12">Uncharacterized protein LOC108679338 isoform X1</fullName>
    </submittedName>
</protein>
<dbReference type="InterPro" id="IPR008271">
    <property type="entry name" value="Ser/Thr_kinase_AS"/>
</dbReference>
<feature type="region of interest" description="Disordered" evidence="8">
    <location>
        <begin position="754"/>
        <end position="840"/>
    </location>
</feature>
<keyword evidence="2" id="KW-0597">Phosphoprotein</keyword>
<feature type="compositionally biased region" description="Gly residues" evidence="8">
    <location>
        <begin position="25"/>
        <end position="38"/>
    </location>
</feature>
<evidence type="ECO:0000256" key="3">
    <source>
        <dbReference type="ARBA" id="ARBA00022679"/>
    </source>
</evidence>
<feature type="binding site" evidence="7">
    <location>
        <position position="1244"/>
    </location>
    <ligand>
        <name>ATP</name>
        <dbReference type="ChEBI" id="CHEBI:30616"/>
    </ligand>
</feature>
<keyword evidence="3" id="KW-0808">Transferase</keyword>
<dbReference type="FunFam" id="1.10.510.10:FF:000038">
    <property type="entry name" value="serine/threonine-protein kinase N2 isoform X1"/>
    <property type="match status" value="1"/>
</dbReference>
<feature type="compositionally biased region" description="Low complexity" evidence="8">
    <location>
        <begin position="46"/>
        <end position="58"/>
    </location>
</feature>
<feature type="domain" description="AGC-kinase C-terminal" evidence="10">
    <location>
        <begin position="1475"/>
        <end position="1542"/>
    </location>
</feature>
<evidence type="ECO:0000313" key="12">
    <source>
        <dbReference type="RefSeq" id="XP_018023429.1"/>
    </source>
</evidence>
<feature type="compositionally biased region" description="Polar residues" evidence="8">
    <location>
        <begin position="101"/>
        <end position="119"/>
    </location>
</feature>
<dbReference type="PROSITE" id="PS51285">
    <property type="entry name" value="AGC_KINASE_CTER"/>
    <property type="match status" value="1"/>
</dbReference>
<feature type="compositionally biased region" description="Low complexity" evidence="8">
    <location>
        <begin position="867"/>
        <end position="888"/>
    </location>
</feature>
<keyword evidence="11" id="KW-1185">Reference proteome</keyword>
<keyword evidence="5" id="KW-0418">Kinase</keyword>
<evidence type="ECO:0000259" key="9">
    <source>
        <dbReference type="PROSITE" id="PS50011"/>
    </source>
</evidence>
<evidence type="ECO:0000256" key="6">
    <source>
        <dbReference type="ARBA" id="ARBA00022840"/>
    </source>
</evidence>
<dbReference type="SMART" id="SM00133">
    <property type="entry name" value="S_TK_X"/>
    <property type="match status" value="1"/>
</dbReference>
<sequence length="1542" mass="167966">MGSRGAPPQVFGGMVAAVRKRYEEGVGGGRGGGGGGISPSGKRVVAPASTTNTTTTAAAAATPKRFRVATKVSLSSASVAPRVACVQGTASSGSVDRVSSPAPTRTTTTNKSTLGSNNKRVSVGGSRSSSLLRRQASDSGVSITSSFAGDEDIAGAAANFSAPSSPEIDANSSVIELTSEKLKELDEYNKSVLAQLAAQTFGDGNNSCSSVFEAVRSEEVTAEAFSQIKDDANWKTAWKELAGVTPSRRLLQLMRRLQAKWTGDHNTTLSHATLTCSGDGGSARPFLKGSALLDGARRVAVASPSGALIASRGGHVRSYVNTQNLKALRQDLIANSGKTNTDQNNELVCLTTDTNQHWQPIDVLNMTHQREETAPPLRPNRSKSRAPIPSMGRRGYTNCQGDNKLPPSPQVGRKLPSSPQVNRKQMTSPQPTRKEQIIPSVAKTRPPSPVTFHMTRKQISSNFSRELPPSPVMSRRQATSALQSCPQVIRVQPPPSPCLGRSQPPSPSTQRRNMMTGPIVDRSAPCASPLLPRSRDSSAMRSSDIHHNIGRSVKSPGLPRACAPREQIVPARGRCPQAKSAIHNPRTARSQTRGDTQRSVPRGSSQPPVHRGEHVNISSRLREDVLAAFGVKLNGVSRTTPHRPSVSNYNHTTSIDVPINPYQYEEDRKLSLDSNSSGISGCSDDSLNVANDNFIENYNDRHPEIVSASMGFSPHGHLTHTIYDPHITDEADNLSVNSHNCAGPVLAERCFPQSQTDYSQPHATNKRRIASSRAPSMQPSKSVPECPISGFSDSNTISSCSSSDSNKENKKHRSRVHLGGDDASATSSHFADSDLSHNTGKPIKATTISINLGPIVPLESSVAFSRQSASSKKSLPSPSRPSPSSKRPAPSPNKLVTAGRKQPSQDRRSSETKASKYETNPSRRGSRETIDPWSRASSRSSVANGYRDECHDKVSGSNDRLSGSTLVRTGLQDRQQRNCPLVRDHKPVSRLVRKGTFRIVDVRAANGQDIAPSVRLRYLMQRAHSGEESAHLTDSSSSSSVACNGSPRSRKLQSALSELHLLPDVAPTATEPPTPPVDTGTRVSGGLFDEYSSSSQVSIEDVTDEDISRPSLTSPLHLSEILAHQQNASSKMLSLEVKTDERFTGVSVVQSSLTCYTVQQPDEQGYPPVTLEDGSNHTGGAVHARPRPRAAHGERDSGIETHRNSQYGSMTLDQFRLISVLGRGHFGKVILGQYKTTTEYFAIKALKKADIINRDEVESLLAEKRIFEVANSVRHPFLVNLFSCFQTESHVCFVMEYAAGGDLMMHIHADVFDEPRAVFYAACVVLGLQYLHDNRIIYRDLKLDNLLLDTDGYVKIADFGLCKEGMGYGDRTGTFCGTPEFLAPEVLTETSYTRAVDWWGLGVLIFEMLVGESPFPGDDEEEVFDSIVNDEVRYPRFLSIEAVAIMRKLLRKHPDRRLGASEKDAEDVKKQHFFRTVNWNDLLQRKIKPPFVPTVTSPEDVSNFDEEFTNEKAVLTPPKESRILNQFDQRLFKDFNYMADWC</sequence>
<feature type="compositionally biased region" description="Basic and acidic residues" evidence="8">
    <location>
        <begin position="903"/>
        <end position="916"/>
    </location>
</feature>
<feature type="compositionally biased region" description="Low complexity" evidence="8">
    <location>
        <begin position="792"/>
        <end position="804"/>
    </location>
</feature>
<dbReference type="PROSITE" id="PS00107">
    <property type="entry name" value="PROTEIN_KINASE_ATP"/>
    <property type="match status" value="1"/>
</dbReference>
<feature type="compositionally biased region" description="Polar residues" evidence="8">
    <location>
        <begin position="955"/>
        <end position="967"/>
    </location>
</feature>
<feature type="region of interest" description="Disordered" evidence="8">
    <location>
        <begin position="1176"/>
        <end position="1202"/>
    </location>
</feature>
<dbReference type="OMA" id="HERFILI"/>
<dbReference type="SUPFAM" id="SSF56112">
    <property type="entry name" value="Protein kinase-like (PK-like)"/>
    <property type="match status" value="1"/>
</dbReference>
<dbReference type="GeneID" id="108679338"/>
<dbReference type="KEGG" id="hazt:108679338"/>
<evidence type="ECO:0000256" key="1">
    <source>
        <dbReference type="ARBA" id="ARBA00022527"/>
    </source>
</evidence>
<dbReference type="GO" id="GO:0004674">
    <property type="term" value="F:protein serine/threonine kinase activity"/>
    <property type="evidence" value="ECO:0007669"/>
    <property type="project" value="UniProtKB-KW"/>
</dbReference>
<dbReference type="InterPro" id="IPR011009">
    <property type="entry name" value="Kinase-like_dom_sf"/>
</dbReference>